<dbReference type="AlphaFoldDB" id="A0A1F7WCX1"/>
<dbReference type="Proteomes" id="UP000176988">
    <property type="component" value="Unassembled WGS sequence"/>
</dbReference>
<feature type="transmembrane region" description="Helical" evidence="1">
    <location>
        <begin position="65"/>
        <end position="88"/>
    </location>
</feature>
<reference evidence="2 3" key="1">
    <citation type="journal article" date="2016" name="Nat. Commun.">
        <title>Thousands of microbial genomes shed light on interconnected biogeochemical processes in an aquifer system.</title>
        <authorList>
            <person name="Anantharaman K."/>
            <person name="Brown C.T."/>
            <person name="Hug L.A."/>
            <person name="Sharon I."/>
            <person name="Castelle C.J."/>
            <person name="Probst A.J."/>
            <person name="Thomas B.C."/>
            <person name="Singh A."/>
            <person name="Wilkins M.J."/>
            <person name="Karaoz U."/>
            <person name="Brodie E.L."/>
            <person name="Williams K.H."/>
            <person name="Hubbard S.S."/>
            <person name="Banfield J.F."/>
        </authorList>
    </citation>
    <scope>NUCLEOTIDE SEQUENCE [LARGE SCALE GENOMIC DNA]</scope>
</reference>
<protein>
    <submittedName>
        <fullName evidence="2">Uncharacterized protein</fullName>
    </submittedName>
</protein>
<keyword evidence="1" id="KW-1133">Transmembrane helix</keyword>
<name>A0A1F7WCX1_9BACT</name>
<organism evidence="2 3">
    <name type="scientific">Candidatus Uhrbacteria bacterium RIFOXYC2_FULL_47_19</name>
    <dbReference type="NCBI Taxonomy" id="1802424"/>
    <lineage>
        <taxon>Bacteria</taxon>
        <taxon>Candidatus Uhriibacteriota</taxon>
    </lineage>
</organism>
<dbReference type="EMBL" id="MGFG01000027">
    <property type="protein sequence ID" value="OGM00676.1"/>
    <property type="molecule type" value="Genomic_DNA"/>
</dbReference>
<feature type="transmembrane region" description="Helical" evidence="1">
    <location>
        <begin position="100"/>
        <end position="124"/>
    </location>
</feature>
<comment type="caution">
    <text evidence="2">The sequence shown here is derived from an EMBL/GenBank/DDBJ whole genome shotgun (WGS) entry which is preliminary data.</text>
</comment>
<evidence type="ECO:0000256" key="1">
    <source>
        <dbReference type="SAM" id="Phobius"/>
    </source>
</evidence>
<evidence type="ECO:0000313" key="2">
    <source>
        <dbReference type="EMBL" id="OGM00676.1"/>
    </source>
</evidence>
<sequence>MKKIIGTKVRQMIVITATFLFALPMVALADLPRPDEDARHAAEIAGISGTESGSLLQLIGTLSSALFSVLAVILLLLMLYSGFLWLTAQGKEEQITKAKNILTAAVIGLIVILSGYAITVFFIIQVPRAALG</sequence>
<proteinExistence type="predicted"/>
<keyword evidence="1" id="KW-0812">Transmembrane</keyword>
<accession>A0A1F7WCX1</accession>
<evidence type="ECO:0000313" key="3">
    <source>
        <dbReference type="Proteomes" id="UP000176988"/>
    </source>
</evidence>
<keyword evidence="1" id="KW-0472">Membrane</keyword>
<dbReference type="STRING" id="1802424.A2480_01050"/>
<gene>
    <name evidence="2" type="ORF">A2480_01050</name>
</gene>
<dbReference type="InterPro" id="IPR043993">
    <property type="entry name" value="T4SS_pilin"/>
</dbReference>
<dbReference type="Pfam" id="PF18895">
    <property type="entry name" value="T4SS_pilin"/>
    <property type="match status" value="1"/>
</dbReference>